<dbReference type="Pfam" id="PF03958">
    <property type="entry name" value="Secretin_N"/>
    <property type="match status" value="1"/>
</dbReference>
<dbReference type="InterPro" id="IPR001775">
    <property type="entry name" value="GspD/PilQ"/>
</dbReference>
<dbReference type="SMART" id="SM00965">
    <property type="entry name" value="STN"/>
    <property type="match status" value="1"/>
</dbReference>
<dbReference type="Gene3D" id="2.60.40.3470">
    <property type="match status" value="1"/>
</dbReference>
<dbReference type="InterPro" id="IPR013355">
    <property type="entry name" value="Pilus_4_PilQ"/>
</dbReference>
<feature type="domain" description="Secretin/TonB short N-terminal" evidence="10">
    <location>
        <begin position="304"/>
        <end position="352"/>
    </location>
</feature>
<evidence type="ECO:0000256" key="7">
    <source>
        <dbReference type="RuleBase" id="RU004003"/>
    </source>
</evidence>
<comment type="similarity">
    <text evidence="7">Belongs to the bacterial secretin family.</text>
</comment>
<dbReference type="Pfam" id="PF00263">
    <property type="entry name" value="Secretin"/>
    <property type="match status" value="1"/>
</dbReference>
<feature type="chain" id="PRO_5012878009" evidence="9">
    <location>
        <begin position="31"/>
        <end position="719"/>
    </location>
</feature>
<accession>A0A2A2AJ90</accession>
<evidence type="ECO:0000256" key="2">
    <source>
        <dbReference type="ARBA" id="ARBA00022448"/>
    </source>
</evidence>
<keyword evidence="4" id="KW-0653">Protein transport</keyword>
<keyword evidence="12" id="KW-1185">Reference proteome</keyword>
<dbReference type="PRINTS" id="PR00811">
    <property type="entry name" value="BCTERIALGSPD"/>
</dbReference>
<dbReference type="GO" id="GO:0009279">
    <property type="term" value="C:cell outer membrane"/>
    <property type="evidence" value="ECO:0007669"/>
    <property type="project" value="UniProtKB-SubCell"/>
</dbReference>
<comment type="caution">
    <text evidence="11">The sequence shown here is derived from an EMBL/GenBank/DDBJ whole genome shotgun (WGS) entry which is preliminary data.</text>
</comment>
<dbReference type="Pfam" id="PF07660">
    <property type="entry name" value="STN"/>
    <property type="match status" value="1"/>
</dbReference>
<dbReference type="PANTHER" id="PTHR30604:SF1">
    <property type="entry name" value="DNA UTILIZATION PROTEIN HOFQ"/>
    <property type="match status" value="1"/>
</dbReference>
<dbReference type="InterPro" id="IPR004846">
    <property type="entry name" value="T2SS/T3SS_dom"/>
</dbReference>
<keyword evidence="5" id="KW-0472">Membrane</keyword>
<dbReference type="InterPro" id="IPR011662">
    <property type="entry name" value="Secretin/TonB_short_N"/>
</dbReference>
<dbReference type="RefSeq" id="WP_095538921.1">
    <property type="nucleotide sequence ID" value="NZ_NSJB01000001.1"/>
</dbReference>
<evidence type="ECO:0000259" key="10">
    <source>
        <dbReference type="SMART" id="SM00965"/>
    </source>
</evidence>
<dbReference type="NCBIfam" id="TIGR02515">
    <property type="entry name" value="IV_pilus_PilQ"/>
    <property type="match status" value="1"/>
</dbReference>
<evidence type="ECO:0000256" key="8">
    <source>
        <dbReference type="RuleBase" id="RU004004"/>
    </source>
</evidence>
<gene>
    <name evidence="11" type="ORF">CK625_04080</name>
</gene>
<comment type="subcellular location">
    <subcellularLocation>
        <location evidence="8">Cell outer membrane</location>
    </subcellularLocation>
    <subcellularLocation>
        <location evidence="1">Membrane</location>
    </subcellularLocation>
</comment>
<proteinExistence type="inferred from homology"/>
<dbReference type="Gene3D" id="3.30.1370.130">
    <property type="match status" value="1"/>
</dbReference>
<dbReference type="InterPro" id="IPR038591">
    <property type="entry name" value="NolW-like_sf"/>
</dbReference>
<evidence type="ECO:0000313" key="12">
    <source>
        <dbReference type="Proteomes" id="UP000218054"/>
    </source>
</evidence>
<dbReference type="InterPro" id="IPR005644">
    <property type="entry name" value="NolW-like"/>
</dbReference>
<evidence type="ECO:0000256" key="6">
    <source>
        <dbReference type="ARBA" id="ARBA00023237"/>
    </source>
</evidence>
<evidence type="ECO:0000313" key="11">
    <source>
        <dbReference type="EMBL" id="PAT38640.1"/>
    </source>
</evidence>
<dbReference type="InterPro" id="IPR051808">
    <property type="entry name" value="Type_IV_pilus_biogenesis"/>
</dbReference>
<dbReference type="Gene3D" id="2.60.40.3500">
    <property type="match status" value="1"/>
</dbReference>
<sequence length="719" mass="77397">MQKMNLKQGVLGAKLLLSGLFLSSAFSVDAADIVSVTGMQQNGREVIQIELNDEIDFDPVAFLVQSPARISLDFPGVGVISGRQSAVINQGNLRTINAIDAADRARVVLSLREPANYEVQRAGKTVKVFLNSPINTQVAKPSGGSLGGGHRAASAPAAGAVALQGLDFRRGVDGAARVLIDLPVQGAEVDLRQEGKKIVLEIPNVSLPTQLRNRLDVTDFGTPVTFVQARQTANSTRVEVEAEGDWAHSAYQADGQYVLELRRVEPEPNKLTAGVGFKGEKLSLNFQNIEIRSLLQVIADFTNFNIVTSDSVQGTLTLRLQDVPWDQALQIILDSKELGYERNGNVLWVAPKDELDARRQKDYEAQAALQKLEPLRTQAFQLNYARAEYIAEQLTNSSTGSGTGDTHSNRFLTERGSAIAERRTNQLFVTDTPSRLEEVARLISTWDIPVRQVLIEARIVEATDSFGRNLGARLGGNDLRAERGGDGGYHIGRGNRVVFGGSYANVLTSSGAAAGSSSNGAFINLPASGFGEGSPAASFALSIFNAAANRFLNLELSALESTGEGRVISSPRVVTADQVEAFIEQGREIPFTATAPNGSTTVEFKKAVMRLGVTPQITPEGNVILDLQVNKDSPNYEGGTVAIDTKKVTTQVLVENGGTVVIGGIFELQETSGETKVPFLGDLPIAGHLFKKTTRNTSKSELLVFITPKIVTEQNTMRR</sequence>
<dbReference type="Pfam" id="PF11741">
    <property type="entry name" value="AMIN"/>
    <property type="match status" value="1"/>
</dbReference>
<dbReference type="PANTHER" id="PTHR30604">
    <property type="entry name" value="PROTEIN TRANSPORT PROTEIN HOFQ"/>
    <property type="match status" value="1"/>
</dbReference>
<keyword evidence="3 9" id="KW-0732">Signal</keyword>
<dbReference type="InterPro" id="IPR021731">
    <property type="entry name" value="AMIN_dom"/>
</dbReference>
<evidence type="ECO:0000256" key="3">
    <source>
        <dbReference type="ARBA" id="ARBA00022729"/>
    </source>
</evidence>
<dbReference type="Gene3D" id="3.30.1370.120">
    <property type="match status" value="1"/>
</dbReference>
<protein>
    <submittedName>
        <fullName evidence="11">Secretin</fullName>
    </submittedName>
</protein>
<evidence type="ECO:0000256" key="1">
    <source>
        <dbReference type="ARBA" id="ARBA00004370"/>
    </source>
</evidence>
<organism evidence="11 12">
    <name type="scientific">Vandammella animalimorsus</name>
    <dbReference type="NCBI Taxonomy" id="2029117"/>
    <lineage>
        <taxon>Bacteria</taxon>
        <taxon>Pseudomonadati</taxon>
        <taxon>Pseudomonadota</taxon>
        <taxon>Betaproteobacteria</taxon>
        <taxon>Burkholderiales</taxon>
        <taxon>Comamonadaceae</taxon>
        <taxon>Vandammella</taxon>
    </lineage>
</organism>
<dbReference type="GO" id="GO:0009306">
    <property type="term" value="P:protein secretion"/>
    <property type="evidence" value="ECO:0007669"/>
    <property type="project" value="InterPro"/>
</dbReference>
<dbReference type="AlphaFoldDB" id="A0A2A2AJ90"/>
<reference evidence="11 12" key="1">
    <citation type="submission" date="2017-08" db="EMBL/GenBank/DDBJ databases">
        <title>WGS of Clinical strains of the CDC Group NO-1 linked to zoonotic infections in humans.</title>
        <authorList>
            <person name="Bernier A.-M."/>
            <person name="Bernard K."/>
        </authorList>
    </citation>
    <scope>NUCLEOTIDE SEQUENCE [LARGE SCALE GENOMIC DNA]</scope>
    <source>
        <strain evidence="11 12">NML00-0135</strain>
    </source>
</reference>
<evidence type="ECO:0000256" key="4">
    <source>
        <dbReference type="ARBA" id="ARBA00022927"/>
    </source>
</evidence>
<keyword evidence="6" id="KW-0998">Cell outer membrane</keyword>
<feature type="signal peptide" evidence="9">
    <location>
        <begin position="1"/>
        <end position="30"/>
    </location>
</feature>
<dbReference type="EMBL" id="NSJB01000001">
    <property type="protein sequence ID" value="PAT38640.1"/>
    <property type="molecule type" value="Genomic_DNA"/>
</dbReference>
<evidence type="ECO:0000256" key="9">
    <source>
        <dbReference type="SAM" id="SignalP"/>
    </source>
</evidence>
<name>A0A2A2AJ90_9BURK</name>
<evidence type="ECO:0000256" key="5">
    <source>
        <dbReference type="ARBA" id="ARBA00023136"/>
    </source>
</evidence>
<dbReference type="Proteomes" id="UP000218054">
    <property type="component" value="Unassembled WGS sequence"/>
</dbReference>
<keyword evidence="2 8" id="KW-0813">Transport</keyword>